<comment type="caution">
    <text evidence="5">The sequence shown here is derived from an EMBL/GenBank/DDBJ whole genome shotgun (WGS) entry which is preliminary data.</text>
</comment>
<dbReference type="GO" id="GO:0004601">
    <property type="term" value="F:peroxidase activity"/>
    <property type="evidence" value="ECO:0007669"/>
    <property type="project" value="InterPro"/>
</dbReference>
<gene>
    <name evidence="5" type="ORF">MGAL_10B060564</name>
</gene>
<dbReference type="Proteomes" id="UP000596742">
    <property type="component" value="Unassembled WGS sequence"/>
</dbReference>
<keyword evidence="3" id="KW-0325">Glycoprotein</keyword>
<protein>
    <submittedName>
        <fullName evidence="5">Uncharacterized protein</fullName>
    </submittedName>
</protein>
<evidence type="ECO:0000313" key="5">
    <source>
        <dbReference type="EMBL" id="VDI37040.1"/>
    </source>
</evidence>
<evidence type="ECO:0000256" key="4">
    <source>
        <dbReference type="SAM" id="MobiDB-lite"/>
    </source>
</evidence>
<proteinExistence type="predicted"/>
<dbReference type="Pfam" id="PF03098">
    <property type="entry name" value="An_peroxidase"/>
    <property type="match status" value="1"/>
</dbReference>
<dbReference type="GO" id="GO:0005576">
    <property type="term" value="C:extracellular region"/>
    <property type="evidence" value="ECO:0007669"/>
    <property type="project" value="UniProtKB-SubCell"/>
</dbReference>
<evidence type="ECO:0000256" key="1">
    <source>
        <dbReference type="ARBA" id="ARBA00004613"/>
    </source>
</evidence>
<dbReference type="PROSITE" id="PS50292">
    <property type="entry name" value="PEROXIDASE_3"/>
    <property type="match status" value="1"/>
</dbReference>
<reference evidence="5" key="1">
    <citation type="submission" date="2018-11" db="EMBL/GenBank/DDBJ databases">
        <authorList>
            <person name="Alioto T."/>
            <person name="Alioto T."/>
        </authorList>
    </citation>
    <scope>NUCLEOTIDE SEQUENCE</scope>
</reference>
<dbReference type="GO" id="GO:0006979">
    <property type="term" value="P:response to oxidative stress"/>
    <property type="evidence" value="ECO:0007669"/>
    <property type="project" value="InterPro"/>
</dbReference>
<keyword evidence="2" id="KW-0964">Secreted</keyword>
<dbReference type="GO" id="GO:0020037">
    <property type="term" value="F:heme binding"/>
    <property type="evidence" value="ECO:0007669"/>
    <property type="project" value="InterPro"/>
</dbReference>
<organism evidence="5 6">
    <name type="scientific">Mytilus galloprovincialis</name>
    <name type="common">Mediterranean mussel</name>
    <dbReference type="NCBI Taxonomy" id="29158"/>
    <lineage>
        <taxon>Eukaryota</taxon>
        <taxon>Metazoa</taxon>
        <taxon>Spiralia</taxon>
        <taxon>Lophotrochozoa</taxon>
        <taxon>Mollusca</taxon>
        <taxon>Bivalvia</taxon>
        <taxon>Autobranchia</taxon>
        <taxon>Pteriomorphia</taxon>
        <taxon>Mytilida</taxon>
        <taxon>Mytiloidea</taxon>
        <taxon>Mytilidae</taxon>
        <taxon>Mytilinae</taxon>
        <taxon>Mytilus</taxon>
    </lineage>
</organism>
<evidence type="ECO:0000313" key="6">
    <source>
        <dbReference type="Proteomes" id="UP000596742"/>
    </source>
</evidence>
<evidence type="ECO:0000256" key="3">
    <source>
        <dbReference type="ARBA" id="ARBA00023180"/>
    </source>
</evidence>
<dbReference type="InterPro" id="IPR010255">
    <property type="entry name" value="Haem_peroxidase_sf"/>
</dbReference>
<dbReference type="InterPro" id="IPR019791">
    <property type="entry name" value="Haem_peroxidase_animal"/>
</dbReference>
<feature type="region of interest" description="Disordered" evidence="4">
    <location>
        <begin position="28"/>
        <end position="51"/>
    </location>
</feature>
<comment type="subcellular location">
    <subcellularLocation>
        <location evidence="1">Secreted</location>
    </subcellularLocation>
</comment>
<dbReference type="AlphaFoldDB" id="A0A8B6ENV3"/>
<sequence length="283" mass="31581">TITCGTLDVHNVIKKLNLLLLYVPNSYQSSPRGQRSSGLRYDSNQNINRPISRTTTTTTTKKFLTMALPQGCAITELNFYISICSSITSRKLTIEKLKHDKNFDTPNSQTEGFGPHLLTSPEAINISESARVMIETAKNAMKKLNIEKSQRISVLERVSDSFLNTIQTQARCRFTAGPCNQASQYRTADGSCNNVANPLWGKSHTPFERFIPGFYEDGLDDPRATDFFGDPLPLARDISVNVHTVSDSTTQMNDLSHFSMEFGQFVSHDIQMNALSKGKVMKN</sequence>
<accession>A0A8B6ENV3</accession>
<keyword evidence="6" id="KW-1185">Reference proteome</keyword>
<name>A0A8B6ENV3_MYTGA</name>
<evidence type="ECO:0000256" key="2">
    <source>
        <dbReference type="ARBA" id="ARBA00022525"/>
    </source>
</evidence>
<dbReference type="EMBL" id="UYJE01005394">
    <property type="protein sequence ID" value="VDI37040.1"/>
    <property type="molecule type" value="Genomic_DNA"/>
</dbReference>
<feature type="non-terminal residue" evidence="5">
    <location>
        <position position="1"/>
    </location>
</feature>
<dbReference type="PANTHER" id="PTHR11475">
    <property type="entry name" value="OXIDASE/PEROXIDASE"/>
    <property type="match status" value="1"/>
</dbReference>
<dbReference type="SUPFAM" id="SSF48113">
    <property type="entry name" value="Heme-dependent peroxidases"/>
    <property type="match status" value="1"/>
</dbReference>
<dbReference type="Gene3D" id="1.10.640.10">
    <property type="entry name" value="Haem peroxidase domain superfamily, animal type"/>
    <property type="match status" value="1"/>
</dbReference>
<dbReference type="PANTHER" id="PTHR11475:SF4">
    <property type="entry name" value="CHORION PEROXIDASE"/>
    <property type="match status" value="1"/>
</dbReference>
<dbReference type="InterPro" id="IPR037120">
    <property type="entry name" value="Haem_peroxidase_sf_animal"/>
</dbReference>
<dbReference type="OrthoDB" id="823504at2759"/>